<proteinExistence type="predicted"/>
<reference evidence="2" key="1">
    <citation type="submission" date="2019-12" db="EMBL/GenBank/DDBJ databases">
        <title>Genome sequencing and annotation of Brassica cretica.</title>
        <authorList>
            <person name="Studholme D.J."/>
            <person name="Sarris P.F."/>
        </authorList>
    </citation>
    <scope>NUCLEOTIDE SEQUENCE</scope>
    <source>
        <strain evidence="2">PFS-001/15</strain>
        <tissue evidence="2">Leaf</tissue>
    </source>
</reference>
<comment type="caution">
    <text evidence="2">The sequence shown here is derived from an EMBL/GenBank/DDBJ whole genome shotgun (WGS) entry which is preliminary data.</text>
</comment>
<feature type="region of interest" description="Disordered" evidence="1">
    <location>
        <begin position="33"/>
        <end position="62"/>
    </location>
</feature>
<evidence type="ECO:0000313" key="2">
    <source>
        <dbReference type="EMBL" id="KAF2537303.1"/>
    </source>
</evidence>
<gene>
    <name evidence="2" type="ORF">F2Q68_00022438</name>
</gene>
<name>A0A8S9FUG3_BRACR</name>
<dbReference type="AlphaFoldDB" id="A0A8S9FUG3"/>
<evidence type="ECO:0000256" key="1">
    <source>
        <dbReference type="SAM" id="MobiDB-lite"/>
    </source>
</evidence>
<organism evidence="2 3">
    <name type="scientific">Brassica cretica</name>
    <name type="common">Mustard</name>
    <dbReference type="NCBI Taxonomy" id="69181"/>
    <lineage>
        <taxon>Eukaryota</taxon>
        <taxon>Viridiplantae</taxon>
        <taxon>Streptophyta</taxon>
        <taxon>Embryophyta</taxon>
        <taxon>Tracheophyta</taxon>
        <taxon>Spermatophyta</taxon>
        <taxon>Magnoliopsida</taxon>
        <taxon>eudicotyledons</taxon>
        <taxon>Gunneridae</taxon>
        <taxon>Pentapetalae</taxon>
        <taxon>rosids</taxon>
        <taxon>malvids</taxon>
        <taxon>Brassicales</taxon>
        <taxon>Brassicaceae</taxon>
        <taxon>Brassiceae</taxon>
        <taxon>Brassica</taxon>
    </lineage>
</organism>
<protein>
    <submittedName>
        <fullName evidence="2">Uncharacterized protein</fullName>
    </submittedName>
</protein>
<evidence type="ECO:0000313" key="3">
    <source>
        <dbReference type="Proteomes" id="UP000712281"/>
    </source>
</evidence>
<dbReference type="Proteomes" id="UP000712281">
    <property type="component" value="Unassembled WGS sequence"/>
</dbReference>
<sequence>MFHRSITGKETPDHEPIDLVEISSISQRIKCCQSHSFPEAKGDESGAGGATDPRKPKLATTM</sequence>
<dbReference type="EMBL" id="QGKW02002228">
    <property type="protein sequence ID" value="KAF2537303.1"/>
    <property type="molecule type" value="Genomic_DNA"/>
</dbReference>
<accession>A0A8S9FUG3</accession>